<keyword evidence="2" id="KW-0186">Copper</keyword>
<evidence type="ECO:0000256" key="1">
    <source>
        <dbReference type="ARBA" id="ARBA00010996"/>
    </source>
</evidence>
<dbReference type="Gene3D" id="3.40.30.10">
    <property type="entry name" value="Glutaredoxin"/>
    <property type="match status" value="1"/>
</dbReference>
<gene>
    <name evidence="4" type="ORF">ACFFIX_23655</name>
</gene>
<accession>A0ABV6GLM7</accession>
<comment type="similarity">
    <text evidence="1">Belongs to the SCO1/2 family.</text>
</comment>
<dbReference type="PANTHER" id="PTHR12151">
    <property type="entry name" value="ELECTRON TRANSPORT PROTIN SCO1/SENC FAMILY MEMBER"/>
    <property type="match status" value="1"/>
</dbReference>
<organism evidence="4 5">
    <name type="scientific">Metabacillus herbersteinensis</name>
    <dbReference type="NCBI Taxonomy" id="283816"/>
    <lineage>
        <taxon>Bacteria</taxon>
        <taxon>Bacillati</taxon>
        <taxon>Bacillota</taxon>
        <taxon>Bacilli</taxon>
        <taxon>Bacillales</taxon>
        <taxon>Bacillaceae</taxon>
        <taxon>Metabacillus</taxon>
    </lineage>
</organism>
<dbReference type="PROSITE" id="PS51257">
    <property type="entry name" value="PROKAR_LIPOPROTEIN"/>
    <property type="match status" value="1"/>
</dbReference>
<evidence type="ECO:0000313" key="5">
    <source>
        <dbReference type="Proteomes" id="UP001589854"/>
    </source>
</evidence>
<dbReference type="PANTHER" id="PTHR12151:SF25">
    <property type="entry name" value="LINALOOL DEHYDRATASE_ISOMERASE DOMAIN-CONTAINING PROTEIN"/>
    <property type="match status" value="1"/>
</dbReference>
<dbReference type="CDD" id="cd02968">
    <property type="entry name" value="SCO"/>
    <property type="match status" value="1"/>
</dbReference>
<proteinExistence type="inferred from homology"/>
<name>A0ABV6GLM7_9BACI</name>
<dbReference type="SUPFAM" id="SSF52833">
    <property type="entry name" value="Thioredoxin-like"/>
    <property type="match status" value="1"/>
</dbReference>
<dbReference type="RefSeq" id="WP_378938496.1">
    <property type="nucleotide sequence ID" value="NZ_JBHLVO010000033.1"/>
</dbReference>
<evidence type="ECO:0000256" key="2">
    <source>
        <dbReference type="ARBA" id="ARBA00023008"/>
    </source>
</evidence>
<reference evidence="4 5" key="1">
    <citation type="submission" date="2024-09" db="EMBL/GenBank/DDBJ databases">
        <authorList>
            <person name="Sun Q."/>
            <person name="Mori K."/>
        </authorList>
    </citation>
    <scope>NUCLEOTIDE SEQUENCE [LARGE SCALE GENOMIC DNA]</scope>
    <source>
        <strain evidence="4 5">CCM 7228</strain>
    </source>
</reference>
<dbReference type="Pfam" id="PF02630">
    <property type="entry name" value="SCO1-SenC"/>
    <property type="match status" value="1"/>
</dbReference>
<evidence type="ECO:0000313" key="4">
    <source>
        <dbReference type="EMBL" id="MFC0274348.1"/>
    </source>
</evidence>
<evidence type="ECO:0000259" key="3">
    <source>
        <dbReference type="PROSITE" id="PS51352"/>
    </source>
</evidence>
<keyword evidence="5" id="KW-1185">Reference proteome</keyword>
<comment type="caution">
    <text evidence="4">The sequence shown here is derived from an EMBL/GenBank/DDBJ whole genome shotgun (WGS) entry which is preliminary data.</text>
</comment>
<dbReference type="InterPro" id="IPR036249">
    <property type="entry name" value="Thioredoxin-like_sf"/>
</dbReference>
<sequence>MNRTLRLCFIVWILLILFALTACSSNGLKDSLNYEVKEFEFTNQDQEIVRLEDLKGKIWVADFIFTSCETVCPPMTAHMTELQQKVSDEGIEAEFISFSVDPEIDTPIKLKQFAENYDLTFDNWNFLTGYTQDEIEKYALDSFKQIVQKPKSEDQVIHQTLFYLVDQNGTVVKDYSGVENTPYDQIIEDMKTLQKPSK</sequence>
<dbReference type="InterPro" id="IPR003782">
    <property type="entry name" value="SCO1/SenC"/>
</dbReference>
<protein>
    <submittedName>
        <fullName evidence="4">SCO family protein</fullName>
    </submittedName>
</protein>
<dbReference type="InterPro" id="IPR013766">
    <property type="entry name" value="Thioredoxin_domain"/>
</dbReference>
<feature type="domain" description="Thioredoxin" evidence="3">
    <location>
        <begin position="30"/>
        <end position="195"/>
    </location>
</feature>
<dbReference type="Proteomes" id="UP001589854">
    <property type="component" value="Unassembled WGS sequence"/>
</dbReference>
<dbReference type="PROSITE" id="PS51352">
    <property type="entry name" value="THIOREDOXIN_2"/>
    <property type="match status" value="1"/>
</dbReference>
<dbReference type="EMBL" id="JBHLVO010000033">
    <property type="protein sequence ID" value="MFC0274348.1"/>
    <property type="molecule type" value="Genomic_DNA"/>
</dbReference>